<dbReference type="EMBL" id="BGPR01000012">
    <property type="protein sequence ID" value="GBL77320.1"/>
    <property type="molecule type" value="Genomic_DNA"/>
</dbReference>
<dbReference type="AlphaFoldDB" id="A0A4Y2ACA4"/>
<evidence type="ECO:0000313" key="2">
    <source>
        <dbReference type="EMBL" id="GBL77320.1"/>
    </source>
</evidence>
<organism evidence="2 3">
    <name type="scientific">Araneus ventricosus</name>
    <name type="common">Orbweaver spider</name>
    <name type="synonym">Epeira ventricosa</name>
    <dbReference type="NCBI Taxonomy" id="182803"/>
    <lineage>
        <taxon>Eukaryota</taxon>
        <taxon>Metazoa</taxon>
        <taxon>Ecdysozoa</taxon>
        <taxon>Arthropoda</taxon>
        <taxon>Chelicerata</taxon>
        <taxon>Arachnida</taxon>
        <taxon>Araneae</taxon>
        <taxon>Araneomorphae</taxon>
        <taxon>Entelegynae</taxon>
        <taxon>Araneoidea</taxon>
        <taxon>Araneidae</taxon>
        <taxon>Araneus</taxon>
    </lineage>
</organism>
<evidence type="ECO:0000313" key="3">
    <source>
        <dbReference type="Proteomes" id="UP000499080"/>
    </source>
</evidence>
<reference evidence="2 3" key="1">
    <citation type="journal article" date="2019" name="Sci. Rep.">
        <title>Orb-weaving spider Araneus ventricosus genome elucidates the spidroin gene catalogue.</title>
        <authorList>
            <person name="Kono N."/>
            <person name="Nakamura H."/>
            <person name="Ohtoshi R."/>
            <person name="Moran D.A.P."/>
            <person name="Shinohara A."/>
            <person name="Yoshida Y."/>
            <person name="Fujiwara M."/>
            <person name="Mori M."/>
            <person name="Tomita M."/>
            <person name="Arakawa K."/>
        </authorList>
    </citation>
    <scope>NUCLEOTIDE SEQUENCE [LARGE SCALE GENOMIC DNA]</scope>
</reference>
<sequence length="110" mass="12294">MIRRVWGLLHVKSYVVAKRSSVGVMSSTHVHKLTYRKLLVSKSRERVPSQVSSTPFDSGSKLRNPSQNSPRVATKTGHCTVDWTGTYDRTLKTRLPSETVIVPVSSIKSK</sequence>
<accession>A0A4Y2ACA4</accession>
<evidence type="ECO:0000256" key="1">
    <source>
        <dbReference type="SAM" id="MobiDB-lite"/>
    </source>
</evidence>
<keyword evidence="3" id="KW-1185">Reference proteome</keyword>
<comment type="caution">
    <text evidence="2">The sequence shown here is derived from an EMBL/GenBank/DDBJ whole genome shotgun (WGS) entry which is preliminary data.</text>
</comment>
<proteinExistence type="predicted"/>
<gene>
    <name evidence="2" type="ORF">AVEN_41752_1</name>
</gene>
<feature type="compositionally biased region" description="Polar residues" evidence="1">
    <location>
        <begin position="49"/>
        <end position="71"/>
    </location>
</feature>
<name>A0A4Y2ACA4_ARAVE</name>
<feature type="region of interest" description="Disordered" evidence="1">
    <location>
        <begin position="43"/>
        <end position="77"/>
    </location>
</feature>
<protein>
    <submittedName>
        <fullName evidence="2">Uncharacterized protein</fullName>
    </submittedName>
</protein>
<dbReference type="Proteomes" id="UP000499080">
    <property type="component" value="Unassembled WGS sequence"/>
</dbReference>